<dbReference type="CDD" id="cd00590">
    <property type="entry name" value="RRM_SF"/>
    <property type="match status" value="1"/>
</dbReference>
<accession>A0A9W8YI08</accession>
<dbReference type="Proteomes" id="UP001140560">
    <property type="component" value="Unassembled WGS sequence"/>
</dbReference>
<feature type="compositionally biased region" description="Polar residues" evidence="2">
    <location>
        <begin position="224"/>
        <end position="240"/>
    </location>
</feature>
<dbReference type="InterPro" id="IPR012677">
    <property type="entry name" value="Nucleotide-bd_a/b_plait_sf"/>
</dbReference>
<feature type="domain" description="RRM" evidence="3">
    <location>
        <begin position="19"/>
        <end position="103"/>
    </location>
</feature>
<keyword evidence="1" id="KW-0694">RNA-binding</keyword>
<reference evidence="4" key="1">
    <citation type="submission" date="2022-10" db="EMBL/GenBank/DDBJ databases">
        <title>Tapping the CABI collections for fungal endophytes: first genome assemblies for Collariella, Neodidymelliopsis, Ascochyta clinopodiicola, Didymella pomorum, Didymosphaeria variabile, Neocosmospora piperis and Neocucurbitaria cava.</title>
        <authorList>
            <person name="Hill R."/>
        </authorList>
    </citation>
    <scope>NUCLEOTIDE SEQUENCE</scope>
    <source>
        <strain evidence="4">IMI 356814</strain>
    </source>
</reference>
<gene>
    <name evidence="4" type="ORF">N0V83_000819</name>
</gene>
<feature type="compositionally biased region" description="Basic and acidic residues" evidence="2">
    <location>
        <begin position="121"/>
        <end position="133"/>
    </location>
</feature>
<evidence type="ECO:0000313" key="5">
    <source>
        <dbReference type="Proteomes" id="UP001140560"/>
    </source>
</evidence>
<dbReference type="AlphaFoldDB" id="A0A9W8YI08"/>
<dbReference type="InterPro" id="IPR000504">
    <property type="entry name" value="RRM_dom"/>
</dbReference>
<dbReference type="GO" id="GO:0003723">
    <property type="term" value="F:RNA binding"/>
    <property type="evidence" value="ECO:0007669"/>
    <property type="project" value="UniProtKB-UniRule"/>
</dbReference>
<evidence type="ECO:0000256" key="1">
    <source>
        <dbReference type="PROSITE-ProRule" id="PRU00176"/>
    </source>
</evidence>
<evidence type="ECO:0000256" key="2">
    <source>
        <dbReference type="SAM" id="MobiDB-lite"/>
    </source>
</evidence>
<name>A0A9W8YI08_9PLEO</name>
<comment type="caution">
    <text evidence="4">The sequence shown here is derived from an EMBL/GenBank/DDBJ whole genome shotgun (WGS) entry which is preliminary data.</text>
</comment>
<dbReference type="PROSITE" id="PS50102">
    <property type="entry name" value="RRM"/>
    <property type="match status" value="1"/>
</dbReference>
<dbReference type="Gene3D" id="3.30.70.330">
    <property type="match status" value="1"/>
</dbReference>
<feature type="compositionally biased region" description="Polar residues" evidence="2">
    <location>
        <begin position="186"/>
        <end position="196"/>
    </location>
</feature>
<feature type="region of interest" description="Disordered" evidence="2">
    <location>
        <begin position="112"/>
        <end position="148"/>
    </location>
</feature>
<organism evidence="4 5">
    <name type="scientific">Neocucurbitaria cava</name>
    <dbReference type="NCBI Taxonomy" id="798079"/>
    <lineage>
        <taxon>Eukaryota</taxon>
        <taxon>Fungi</taxon>
        <taxon>Dikarya</taxon>
        <taxon>Ascomycota</taxon>
        <taxon>Pezizomycotina</taxon>
        <taxon>Dothideomycetes</taxon>
        <taxon>Pleosporomycetidae</taxon>
        <taxon>Pleosporales</taxon>
        <taxon>Pleosporineae</taxon>
        <taxon>Cucurbitariaceae</taxon>
        <taxon>Neocucurbitaria</taxon>
    </lineage>
</organism>
<dbReference type="InterPro" id="IPR035979">
    <property type="entry name" value="RBD_domain_sf"/>
</dbReference>
<protein>
    <recommendedName>
        <fullName evidence="3">RRM domain-containing protein</fullName>
    </recommendedName>
</protein>
<proteinExistence type="predicted"/>
<dbReference type="EMBL" id="JAPEUY010000001">
    <property type="protein sequence ID" value="KAJ4377989.1"/>
    <property type="molecule type" value="Genomic_DNA"/>
</dbReference>
<dbReference type="SUPFAM" id="SSF54928">
    <property type="entry name" value="RNA-binding domain, RBD"/>
    <property type="match status" value="1"/>
</dbReference>
<feature type="compositionally biased region" description="Polar residues" evidence="2">
    <location>
        <begin position="204"/>
        <end position="217"/>
    </location>
</feature>
<dbReference type="OrthoDB" id="3669211at2759"/>
<keyword evidence="5" id="KW-1185">Reference proteome</keyword>
<evidence type="ECO:0000259" key="3">
    <source>
        <dbReference type="PROSITE" id="PS50102"/>
    </source>
</evidence>
<evidence type="ECO:0000313" key="4">
    <source>
        <dbReference type="EMBL" id="KAJ4377989.1"/>
    </source>
</evidence>
<feature type="region of interest" description="Disordered" evidence="2">
    <location>
        <begin position="186"/>
        <end position="257"/>
    </location>
</feature>
<sequence>MPHLRSHPRLRQPKAPDEHSIFVKNVPKWWDKSTILELYEEYGALGMRKIHPNSSITTVVVSFPTNKDAVRAQMETDGMRLDNVILSVELQHNKQRSVRFARENRFRRDSLEDIDEDYEGDAEKEVANDDTPEHTSFGGFVPPAPMDDAAKDTTWARIAANTKPAPTTVDHNKAPKVVLSAKIPMDTTTDTLRPQSPLSPPTDTPQQLEYTGQNFQPNLIADPLTTSKASNISDKTNWDSNSKRDHQPKATTEAGGFSHDVTTWDPIDTTERIRWRHCAECYFCHWRKRC</sequence>